<dbReference type="SUPFAM" id="SSF55811">
    <property type="entry name" value="Nudix"/>
    <property type="match status" value="1"/>
</dbReference>
<evidence type="ECO:0000313" key="6">
    <source>
        <dbReference type="Proteomes" id="UP001500618"/>
    </source>
</evidence>
<dbReference type="InterPro" id="IPR015797">
    <property type="entry name" value="NUDIX_hydrolase-like_dom_sf"/>
</dbReference>
<dbReference type="PROSITE" id="PS51462">
    <property type="entry name" value="NUDIX"/>
    <property type="match status" value="1"/>
</dbReference>
<dbReference type="Pfam" id="PF00293">
    <property type="entry name" value="NUDIX"/>
    <property type="match status" value="1"/>
</dbReference>
<comment type="cofactor">
    <cofactor evidence="1">
        <name>Mg(2+)</name>
        <dbReference type="ChEBI" id="CHEBI:18420"/>
    </cofactor>
</comment>
<evidence type="ECO:0000256" key="2">
    <source>
        <dbReference type="ARBA" id="ARBA00022801"/>
    </source>
</evidence>
<dbReference type="PANTHER" id="PTHR43046">
    <property type="entry name" value="GDP-MANNOSE MANNOSYL HYDROLASE"/>
    <property type="match status" value="1"/>
</dbReference>
<keyword evidence="6" id="KW-1185">Reference proteome</keyword>
<organism evidence="5 6">
    <name type="scientific">Fodinicola feengrottensis</name>
    <dbReference type="NCBI Taxonomy" id="435914"/>
    <lineage>
        <taxon>Bacteria</taxon>
        <taxon>Bacillati</taxon>
        <taxon>Actinomycetota</taxon>
        <taxon>Actinomycetes</taxon>
        <taxon>Mycobacteriales</taxon>
        <taxon>Fodinicola</taxon>
    </lineage>
</organism>
<gene>
    <name evidence="5" type="ORF">GCM10009765_34070</name>
</gene>
<dbReference type="InterPro" id="IPR020084">
    <property type="entry name" value="NUDIX_hydrolase_CS"/>
</dbReference>
<dbReference type="InterPro" id="IPR000086">
    <property type="entry name" value="NUDIX_hydrolase_dom"/>
</dbReference>
<keyword evidence="3" id="KW-0460">Magnesium</keyword>
<accession>A0ABN2H517</accession>
<evidence type="ECO:0000256" key="3">
    <source>
        <dbReference type="ARBA" id="ARBA00022842"/>
    </source>
</evidence>
<evidence type="ECO:0000256" key="1">
    <source>
        <dbReference type="ARBA" id="ARBA00001946"/>
    </source>
</evidence>
<dbReference type="RefSeq" id="WP_344311246.1">
    <property type="nucleotide sequence ID" value="NZ_BAAANY010000010.1"/>
</dbReference>
<feature type="domain" description="Nudix hydrolase" evidence="4">
    <location>
        <begin position="7"/>
        <end position="152"/>
    </location>
</feature>
<dbReference type="CDD" id="cd04685">
    <property type="entry name" value="NUDIX_Hydrolase"/>
    <property type="match status" value="1"/>
</dbReference>
<protein>
    <recommendedName>
        <fullName evidence="4">Nudix hydrolase domain-containing protein</fullName>
    </recommendedName>
</protein>
<dbReference type="Gene3D" id="3.90.79.10">
    <property type="entry name" value="Nucleoside Triphosphate Pyrophosphohydrolase"/>
    <property type="match status" value="1"/>
</dbReference>
<evidence type="ECO:0000313" key="5">
    <source>
        <dbReference type="EMBL" id="GAA1682099.1"/>
    </source>
</evidence>
<dbReference type="PANTHER" id="PTHR43046:SF12">
    <property type="entry name" value="GDP-MANNOSE MANNOSYL HYDROLASE"/>
    <property type="match status" value="1"/>
</dbReference>
<keyword evidence="2" id="KW-0378">Hydrolase</keyword>
<sequence length="152" mass="17237">MTADDVIERAGARVLLINPDARLLMMHAFDPGEPNKPPYWITVGGGIGRGEDTLRAAVRELAEETGLRASPEELTGPVFHDEARFTFEGRFYRQTNTFFVLRCGFLEVDSSGWEDVERRSCHGYRWWSADELAATDELFFPTELPDLIREAV</sequence>
<dbReference type="EMBL" id="BAAANY010000010">
    <property type="protein sequence ID" value="GAA1682099.1"/>
    <property type="molecule type" value="Genomic_DNA"/>
</dbReference>
<evidence type="ECO:0000259" key="4">
    <source>
        <dbReference type="PROSITE" id="PS51462"/>
    </source>
</evidence>
<name>A0ABN2H517_9ACTN</name>
<comment type="caution">
    <text evidence="5">The sequence shown here is derived from an EMBL/GenBank/DDBJ whole genome shotgun (WGS) entry which is preliminary data.</text>
</comment>
<reference evidence="5 6" key="1">
    <citation type="journal article" date="2019" name="Int. J. Syst. Evol. Microbiol.">
        <title>The Global Catalogue of Microorganisms (GCM) 10K type strain sequencing project: providing services to taxonomists for standard genome sequencing and annotation.</title>
        <authorList>
            <consortium name="The Broad Institute Genomics Platform"/>
            <consortium name="The Broad Institute Genome Sequencing Center for Infectious Disease"/>
            <person name="Wu L."/>
            <person name="Ma J."/>
        </authorList>
    </citation>
    <scope>NUCLEOTIDE SEQUENCE [LARGE SCALE GENOMIC DNA]</scope>
    <source>
        <strain evidence="5 6">JCM 14718</strain>
    </source>
</reference>
<dbReference type="PROSITE" id="PS00893">
    <property type="entry name" value="NUDIX_BOX"/>
    <property type="match status" value="1"/>
</dbReference>
<proteinExistence type="predicted"/>
<dbReference type="Proteomes" id="UP001500618">
    <property type="component" value="Unassembled WGS sequence"/>
</dbReference>